<dbReference type="Gene3D" id="3.40.50.300">
    <property type="entry name" value="P-loop containing nucleotide triphosphate hydrolases"/>
    <property type="match status" value="1"/>
</dbReference>
<evidence type="ECO:0000256" key="1">
    <source>
        <dbReference type="ARBA" id="ARBA00022741"/>
    </source>
</evidence>
<dbReference type="PROSITE" id="PS00676">
    <property type="entry name" value="SIGMA54_INTERACT_2"/>
    <property type="match status" value="1"/>
</dbReference>
<dbReference type="SUPFAM" id="SSF159800">
    <property type="entry name" value="PrpR receptor domain-like"/>
    <property type="match status" value="1"/>
</dbReference>
<accession>A0A0X8JL57</accession>
<evidence type="ECO:0000256" key="2">
    <source>
        <dbReference type="ARBA" id="ARBA00022840"/>
    </source>
</evidence>
<organism evidence="7 8">
    <name type="scientific">Desulfovibrio fairfieldensis</name>
    <dbReference type="NCBI Taxonomy" id="44742"/>
    <lineage>
        <taxon>Bacteria</taxon>
        <taxon>Pseudomonadati</taxon>
        <taxon>Thermodesulfobacteriota</taxon>
        <taxon>Desulfovibrionia</taxon>
        <taxon>Desulfovibrionales</taxon>
        <taxon>Desulfovibrionaceae</taxon>
        <taxon>Desulfovibrio</taxon>
    </lineage>
</organism>
<dbReference type="PROSITE" id="PS50045">
    <property type="entry name" value="SIGMA54_INTERACT_4"/>
    <property type="match status" value="1"/>
</dbReference>
<dbReference type="SMART" id="SM00091">
    <property type="entry name" value="PAS"/>
    <property type="match status" value="1"/>
</dbReference>
<feature type="domain" description="Sigma-54 factor interaction" evidence="5">
    <location>
        <begin position="333"/>
        <end position="562"/>
    </location>
</feature>
<evidence type="ECO:0000259" key="5">
    <source>
        <dbReference type="PROSITE" id="PS50045"/>
    </source>
</evidence>
<dbReference type="RefSeq" id="WP_062253560.1">
    <property type="nucleotide sequence ID" value="NZ_CP014229.1"/>
</dbReference>
<dbReference type="InterPro" id="IPR010524">
    <property type="entry name" value="Sig_transdc_resp-reg_PrpR_N"/>
</dbReference>
<dbReference type="GO" id="GO:0000156">
    <property type="term" value="F:phosphorelay response regulator activity"/>
    <property type="evidence" value="ECO:0007669"/>
    <property type="project" value="InterPro"/>
</dbReference>
<dbReference type="CDD" id="cd00130">
    <property type="entry name" value="PAS"/>
    <property type="match status" value="1"/>
</dbReference>
<dbReference type="InterPro" id="IPR027417">
    <property type="entry name" value="P-loop_NTPase"/>
</dbReference>
<dbReference type="Gene3D" id="3.40.50.2300">
    <property type="match status" value="1"/>
</dbReference>
<keyword evidence="4" id="KW-0804">Transcription</keyword>
<evidence type="ECO:0000256" key="4">
    <source>
        <dbReference type="ARBA" id="ARBA00023163"/>
    </source>
</evidence>
<dbReference type="InterPro" id="IPR002078">
    <property type="entry name" value="Sigma_54_int"/>
</dbReference>
<dbReference type="InterPro" id="IPR002197">
    <property type="entry name" value="HTH_Fis"/>
</dbReference>
<evidence type="ECO:0000256" key="3">
    <source>
        <dbReference type="ARBA" id="ARBA00023015"/>
    </source>
</evidence>
<keyword evidence="1" id="KW-0547">Nucleotide-binding</keyword>
<dbReference type="PANTHER" id="PTHR32071">
    <property type="entry name" value="TRANSCRIPTIONAL REGULATORY PROTEIN"/>
    <property type="match status" value="1"/>
</dbReference>
<evidence type="ECO:0000259" key="6">
    <source>
        <dbReference type="PROSITE" id="PS50112"/>
    </source>
</evidence>
<keyword evidence="2" id="KW-0067">ATP-binding</keyword>
<dbReference type="PROSITE" id="PS50112">
    <property type="entry name" value="PAS"/>
    <property type="match status" value="1"/>
</dbReference>
<dbReference type="PRINTS" id="PR01590">
    <property type="entry name" value="HTHFIS"/>
</dbReference>
<gene>
    <name evidence="7" type="ORF">AXF13_12055</name>
</gene>
<dbReference type="InterPro" id="IPR000014">
    <property type="entry name" value="PAS"/>
</dbReference>
<dbReference type="Pfam" id="PF02954">
    <property type="entry name" value="HTH_8"/>
    <property type="match status" value="1"/>
</dbReference>
<protein>
    <submittedName>
        <fullName evidence="7">Propanediol utilization protein</fullName>
    </submittedName>
</protein>
<dbReference type="CDD" id="cd00009">
    <property type="entry name" value="AAA"/>
    <property type="match status" value="1"/>
</dbReference>
<proteinExistence type="predicted"/>
<dbReference type="SMART" id="SM00382">
    <property type="entry name" value="AAA"/>
    <property type="match status" value="1"/>
</dbReference>
<feature type="domain" description="PAS" evidence="6">
    <location>
        <begin position="204"/>
        <end position="249"/>
    </location>
</feature>
<dbReference type="Proteomes" id="UP000069241">
    <property type="component" value="Chromosome"/>
</dbReference>
<dbReference type="Gene3D" id="3.40.50.10660">
    <property type="entry name" value="PrpR receptor domain-like"/>
    <property type="match status" value="1"/>
</dbReference>
<dbReference type="EMBL" id="CP014229">
    <property type="protein sequence ID" value="AMD90795.1"/>
    <property type="molecule type" value="Genomic_DNA"/>
</dbReference>
<dbReference type="Gene3D" id="1.10.10.60">
    <property type="entry name" value="Homeodomain-like"/>
    <property type="match status" value="1"/>
</dbReference>
<keyword evidence="3" id="KW-0805">Transcription regulation</keyword>
<dbReference type="SUPFAM" id="SSF55785">
    <property type="entry name" value="PYP-like sensor domain (PAS domain)"/>
    <property type="match status" value="1"/>
</dbReference>
<dbReference type="InterPro" id="IPR013767">
    <property type="entry name" value="PAS_fold"/>
</dbReference>
<dbReference type="FunFam" id="3.40.50.300:FF:000006">
    <property type="entry name" value="DNA-binding transcriptional regulator NtrC"/>
    <property type="match status" value="1"/>
</dbReference>
<sequence>MPRSTAGDGGTDKGFHGILIAPYPEMGAVFTPIARRMGCRLRVVVGQEDAAVAVARATPPDDCDVFLSRSINVAFLKRHTAVPVVAIEMTAMDLLRLLLPDVGKVRRVAWFRYAGPLRDVDCVAGVLGMEIRECLFRSRAEARDMAAELEPGSVDLVVGGTYVRDFVAPLGFSTRQFRVDEETAARCLREAAAIAEARRLERRRAARIHAVFNAVSEGLLVLDEKGAVSHVNTSAARLLKRTPEDLLDKDIRAAVPGGFLGGEGLPDRAERGRVRDIGGVTLVVNRVPVAVQGKSAGLVFSFSDAGSIRRAEGRLRSSLKACGFTARYTFADIEARSPVMRQVKELAALYASTDANLLICGESGTGKEIFAQSIHAGSRRVDSPFVAVNCAAIPEGLLESELFGYEEGAFTGARRQGKAGMFELAHTGTLFLDEVGDLPLLLQGRLLRVLQEREIVRVGGTQVIPLDVRVICATNRDLEDLVRRRLFRADLYYRLNVLNLTLPPLRERSEDIVPMAVSRLRKHLRPTPPADVMERALGPLLTRRAWPGNVRELFSVLERLALIANHTGAGTAGGRDWARLLARVWQGADPALESPPGEACAADLRTQVRALERKIIETALAATGQDLGAAARRLGISRMTLWRKLQP</sequence>
<dbReference type="InterPro" id="IPR003593">
    <property type="entry name" value="AAA+_ATPase"/>
</dbReference>
<dbReference type="PROSITE" id="PS00675">
    <property type="entry name" value="SIGMA54_INTERACT_1"/>
    <property type="match status" value="1"/>
</dbReference>
<dbReference type="InterPro" id="IPR058031">
    <property type="entry name" value="AAA_lid_NorR"/>
</dbReference>
<dbReference type="GO" id="GO:0043565">
    <property type="term" value="F:sequence-specific DNA binding"/>
    <property type="evidence" value="ECO:0007669"/>
    <property type="project" value="InterPro"/>
</dbReference>
<dbReference type="GO" id="GO:0005524">
    <property type="term" value="F:ATP binding"/>
    <property type="evidence" value="ECO:0007669"/>
    <property type="project" value="UniProtKB-KW"/>
</dbReference>
<dbReference type="SUPFAM" id="SSF46689">
    <property type="entry name" value="Homeodomain-like"/>
    <property type="match status" value="1"/>
</dbReference>
<evidence type="ECO:0000313" key="7">
    <source>
        <dbReference type="EMBL" id="AMD90795.1"/>
    </source>
</evidence>
<dbReference type="STRING" id="44742.AXF13_12055"/>
<dbReference type="KEGG" id="dfi:AXF13_12055"/>
<dbReference type="PANTHER" id="PTHR32071:SF81">
    <property type="entry name" value="PROPIONATE CATABOLISM OPERON REGULATORY PROTEIN"/>
    <property type="match status" value="1"/>
</dbReference>
<dbReference type="Pfam" id="PF25601">
    <property type="entry name" value="AAA_lid_14"/>
    <property type="match status" value="1"/>
</dbReference>
<dbReference type="InterPro" id="IPR035965">
    <property type="entry name" value="PAS-like_dom_sf"/>
</dbReference>
<reference evidence="8" key="1">
    <citation type="submission" date="2016-02" db="EMBL/GenBank/DDBJ databases">
        <authorList>
            <person name="Holder M.E."/>
            <person name="Ajami N.J."/>
            <person name="Petrosino J.F."/>
        </authorList>
    </citation>
    <scope>NUCLEOTIDE SEQUENCE [LARGE SCALE GENOMIC DNA]</scope>
    <source>
        <strain evidence="8">CCUG 45958</strain>
    </source>
</reference>
<dbReference type="Pfam" id="PF06506">
    <property type="entry name" value="PrpR_N"/>
    <property type="match status" value="1"/>
</dbReference>
<dbReference type="Gene3D" id="3.30.450.20">
    <property type="entry name" value="PAS domain"/>
    <property type="match status" value="1"/>
</dbReference>
<keyword evidence="8" id="KW-1185">Reference proteome</keyword>
<evidence type="ECO:0000313" key="8">
    <source>
        <dbReference type="Proteomes" id="UP000069241"/>
    </source>
</evidence>
<name>A0A0X8JL57_9BACT</name>
<dbReference type="SUPFAM" id="SSF52540">
    <property type="entry name" value="P-loop containing nucleoside triphosphate hydrolases"/>
    <property type="match status" value="1"/>
</dbReference>
<dbReference type="AlphaFoldDB" id="A0A0X8JL57"/>
<dbReference type="InterPro" id="IPR025662">
    <property type="entry name" value="Sigma_54_int_dom_ATP-bd_1"/>
</dbReference>
<dbReference type="InterPro" id="IPR025943">
    <property type="entry name" value="Sigma_54_int_dom_ATP-bd_2"/>
</dbReference>
<dbReference type="Pfam" id="PF00989">
    <property type="entry name" value="PAS"/>
    <property type="match status" value="1"/>
</dbReference>
<dbReference type="InterPro" id="IPR009057">
    <property type="entry name" value="Homeodomain-like_sf"/>
</dbReference>
<dbReference type="GO" id="GO:0006355">
    <property type="term" value="P:regulation of DNA-templated transcription"/>
    <property type="evidence" value="ECO:0007669"/>
    <property type="project" value="InterPro"/>
</dbReference>
<dbReference type="Gene3D" id="1.10.8.60">
    <property type="match status" value="1"/>
</dbReference>
<dbReference type="Pfam" id="PF00158">
    <property type="entry name" value="Sigma54_activat"/>
    <property type="match status" value="1"/>
</dbReference>